<feature type="region of interest" description="Disordered" evidence="1">
    <location>
        <begin position="99"/>
        <end position="150"/>
    </location>
</feature>
<evidence type="ECO:0000256" key="1">
    <source>
        <dbReference type="SAM" id="MobiDB-lite"/>
    </source>
</evidence>
<evidence type="ECO:0000313" key="2">
    <source>
        <dbReference type="EMBL" id="SFK74659.1"/>
    </source>
</evidence>
<feature type="compositionally biased region" description="Basic and acidic residues" evidence="1">
    <location>
        <begin position="109"/>
        <end position="136"/>
    </location>
</feature>
<gene>
    <name evidence="2" type="ORF">SAMN05192584_108212</name>
</gene>
<proteinExistence type="predicted"/>
<sequence>MPKLDKDADVEVKLDPEAAMLHQAIPDELRRGLFEAPGSRVVAVVELASTSYTGHAAGEDKAPQVKLRVTLAEVATDAEQIQQLREVQRAMMRRRRMQDTLDELGPGSHDAERAVAELLAHHPTEGEFEAHQEQQQRRSRRGGVRVEQRG</sequence>
<keyword evidence="3" id="KW-1185">Reference proteome</keyword>
<name>A0A1I4C2U6_9ACTN</name>
<protein>
    <submittedName>
        <fullName evidence="2">Uncharacterized protein</fullName>
    </submittedName>
</protein>
<reference evidence="3" key="1">
    <citation type="submission" date="2016-10" db="EMBL/GenBank/DDBJ databases">
        <authorList>
            <person name="Varghese N."/>
            <person name="Submissions S."/>
        </authorList>
    </citation>
    <scope>NUCLEOTIDE SEQUENCE [LARGE SCALE GENOMIC DNA]</scope>
    <source>
        <strain evidence="3">PL19</strain>
    </source>
</reference>
<organism evidence="2 3">
    <name type="scientific">Streptomyces pini</name>
    <dbReference type="NCBI Taxonomy" id="1520580"/>
    <lineage>
        <taxon>Bacteria</taxon>
        <taxon>Bacillati</taxon>
        <taxon>Actinomycetota</taxon>
        <taxon>Actinomycetes</taxon>
        <taxon>Kitasatosporales</taxon>
        <taxon>Streptomycetaceae</taxon>
        <taxon>Streptomyces</taxon>
    </lineage>
</organism>
<dbReference type="RefSeq" id="WP_093849934.1">
    <property type="nucleotide sequence ID" value="NZ_FOSG01000008.1"/>
</dbReference>
<dbReference type="AlphaFoldDB" id="A0A1I4C2U6"/>
<dbReference type="EMBL" id="FOSG01000008">
    <property type="protein sequence ID" value="SFK74659.1"/>
    <property type="molecule type" value="Genomic_DNA"/>
</dbReference>
<dbReference type="OrthoDB" id="4212882at2"/>
<dbReference type="Proteomes" id="UP000198928">
    <property type="component" value="Unassembled WGS sequence"/>
</dbReference>
<evidence type="ECO:0000313" key="3">
    <source>
        <dbReference type="Proteomes" id="UP000198928"/>
    </source>
</evidence>
<accession>A0A1I4C2U6</accession>